<dbReference type="OrthoDB" id="407275at2759"/>
<evidence type="ECO:0000256" key="2">
    <source>
        <dbReference type="ARBA" id="ARBA00005466"/>
    </source>
</evidence>
<keyword evidence="3" id="KW-0285">Flavoprotein</keyword>
<feature type="transmembrane region" description="Helical" evidence="6">
    <location>
        <begin position="33"/>
        <end position="50"/>
    </location>
</feature>
<dbReference type="GO" id="GO:0016491">
    <property type="term" value="F:oxidoreductase activity"/>
    <property type="evidence" value="ECO:0007669"/>
    <property type="project" value="UniProtKB-KW"/>
</dbReference>
<evidence type="ECO:0000256" key="3">
    <source>
        <dbReference type="ARBA" id="ARBA00022630"/>
    </source>
</evidence>
<proteinExistence type="inferred from homology"/>
<dbReference type="PANTHER" id="PTHR42973">
    <property type="entry name" value="BINDING OXIDOREDUCTASE, PUTATIVE (AFU_ORTHOLOGUE AFUA_1G17690)-RELATED"/>
    <property type="match status" value="1"/>
</dbReference>
<comment type="similarity">
    <text evidence="2">Belongs to the oxygen-dependent FAD-linked oxidoreductase family.</text>
</comment>
<dbReference type="GO" id="GO:0050660">
    <property type="term" value="F:flavin adenine dinucleotide binding"/>
    <property type="evidence" value="ECO:0007669"/>
    <property type="project" value="InterPro"/>
</dbReference>
<keyword evidence="6" id="KW-0472">Membrane</keyword>
<keyword evidence="4" id="KW-0274">FAD</keyword>
<accession>A0A2T3YZY5</accession>
<keyword evidence="8" id="KW-1185">Reference proteome</keyword>
<evidence type="ECO:0000313" key="7">
    <source>
        <dbReference type="EMBL" id="PTB38064.1"/>
    </source>
</evidence>
<sequence length="149" mass="16371">MGCDALKEITIVIADGEKVTVQDCGNGDPKKDILFWALCGAGGGNFGVVVKMKLQFKSSNATKLWLEDILGGHMKIRKRWKTLWRRCKGFIRLLGQTTAPLIAPGCAILRRSTLVSGFLSAMMAIKPNSKNSSKEISSTKIYSSFVFKK</sequence>
<evidence type="ECO:0000256" key="5">
    <source>
        <dbReference type="ARBA" id="ARBA00023002"/>
    </source>
</evidence>
<comment type="cofactor">
    <cofactor evidence="1">
        <name>FAD</name>
        <dbReference type="ChEBI" id="CHEBI:57692"/>
    </cofactor>
</comment>
<keyword evidence="6" id="KW-1133">Transmembrane helix</keyword>
<dbReference type="STRING" id="1042311.A0A2T3YZY5"/>
<dbReference type="InterPro" id="IPR050416">
    <property type="entry name" value="FAD-linked_Oxidoreductase"/>
</dbReference>
<gene>
    <name evidence="7" type="ORF">M441DRAFT_49540</name>
</gene>
<keyword evidence="6" id="KW-0812">Transmembrane</keyword>
<reference evidence="7 8" key="1">
    <citation type="submission" date="2016-07" db="EMBL/GenBank/DDBJ databases">
        <title>Multiple horizontal gene transfer events from other fungi enriched the ability of initially mycotrophic Trichoderma (Ascomycota) to feed on dead plant biomass.</title>
        <authorList>
            <consortium name="DOE Joint Genome Institute"/>
            <person name="Aerts A."/>
            <person name="Atanasova L."/>
            <person name="Chenthamara K."/>
            <person name="Zhang J."/>
            <person name="Grujic M."/>
            <person name="Henrissat B."/>
            <person name="Kuo A."/>
            <person name="Salamov A."/>
            <person name="Lipzen A."/>
            <person name="Labutti K."/>
            <person name="Barry K."/>
            <person name="Miao Y."/>
            <person name="Rahimi M.J."/>
            <person name="Shen Q."/>
            <person name="Grigoriev I.V."/>
            <person name="Kubicek C.P."/>
            <person name="Druzhinina I.S."/>
        </authorList>
    </citation>
    <scope>NUCLEOTIDE SEQUENCE [LARGE SCALE GENOMIC DNA]</scope>
    <source>
        <strain evidence="7 8">CBS 433.97</strain>
    </source>
</reference>
<evidence type="ECO:0000256" key="6">
    <source>
        <dbReference type="SAM" id="Phobius"/>
    </source>
</evidence>
<evidence type="ECO:0000256" key="1">
    <source>
        <dbReference type="ARBA" id="ARBA00001974"/>
    </source>
</evidence>
<protein>
    <recommendedName>
        <fullName evidence="9">FAD-binding PCMH-type domain-containing protein</fullName>
    </recommendedName>
</protein>
<keyword evidence="5" id="KW-0560">Oxidoreductase</keyword>
<dbReference type="PANTHER" id="PTHR42973:SF39">
    <property type="entry name" value="FAD-BINDING PCMH-TYPE DOMAIN-CONTAINING PROTEIN"/>
    <property type="match status" value="1"/>
</dbReference>
<evidence type="ECO:0000313" key="8">
    <source>
        <dbReference type="Proteomes" id="UP000240493"/>
    </source>
</evidence>
<dbReference type="InterPro" id="IPR016169">
    <property type="entry name" value="FAD-bd_PCMH_sub2"/>
</dbReference>
<dbReference type="SUPFAM" id="SSF56176">
    <property type="entry name" value="FAD-binding/transporter-associated domain-like"/>
    <property type="match status" value="1"/>
</dbReference>
<dbReference type="Proteomes" id="UP000240493">
    <property type="component" value="Unassembled WGS sequence"/>
</dbReference>
<name>A0A2T3YZY5_TRIA4</name>
<organism evidence="7 8">
    <name type="scientific">Trichoderma asperellum (strain ATCC 204424 / CBS 433.97 / NBRC 101777)</name>
    <dbReference type="NCBI Taxonomy" id="1042311"/>
    <lineage>
        <taxon>Eukaryota</taxon>
        <taxon>Fungi</taxon>
        <taxon>Dikarya</taxon>
        <taxon>Ascomycota</taxon>
        <taxon>Pezizomycotina</taxon>
        <taxon>Sordariomycetes</taxon>
        <taxon>Hypocreomycetidae</taxon>
        <taxon>Hypocreales</taxon>
        <taxon>Hypocreaceae</taxon>
        <taxon>Trichoderma</taxon>
    </lineage>
</organism>
<dbReference type="EMBL" id="KZ679266">
    <property type="protein sequence ID" value="PTB38064.1"/>
    <property type="molecule type" value="Genomic_DNA"/>
</dbReference>
<dbReference type="AlphaFoldDB" id="A0A2T3YZY5"/>
<dbReference type="InterPro" id="IPR036318">
    <property type="entry name" value="FAD-bd_PCMH-like_sf"/>
</dbReference>
<evidence type="ECO:0008006" key="9">
    <source>
        <dbReference type="Google" id="ProtNLM"/>
    </source>
</evidence>
<dbReference type="Gene3D" id="3.30.465.10">
    <property type="match status" value="1"/>
</dbReference>
<evidence type="ECO:0000256" key="4">
    <source>
        <dbReference type="ARBA" id="ARBA00022827"/>
    </source>
</evidence>